<accession>A0A2T1NM27</accession>
<proteinExistence type="predicted"/>
<sequence length="87" mass="10477">MNYPIFILFLVTLILLFWHFNVVKKEIHHHNLIVHDFQNKLDKQTNLKEYLAKQNSKINIKRINIKISIIKNQIEILKQISINKESN</sequence>
<feature type="transmembrane region" description="Helical" evidence="1">
    <location>
        <begin position="6"/>
        <end position="23"/>
    </location>
</feature>
<name>A0A2T1NM27_9FLAO</name>
<protein>
    <submittedName>
        <fullName evidence="2">Uncharacterized protein</fullName>
    </submittedName>
</protein>
<keyword evidence="1" id="KW-0812">Transmembrane</keyword>
<dbReference type="RefSeq" id="WP_106676636.1">
    <property type="nucleotide sequence ID" value="NZ_JACHWV010000006.1"/>
</dbReference>
<keyword evidence="3" id="KW-1185">Reference proteome</keyword>
<evidence type="ECO:0000256" key="1">
    <source>
        <dbReference type="SAM" id="Phobius"/>
    </source>
</evidence>
<gene>
    <name evidence="2" type="ORF">C7H61_01835</name>
</gene>
<organism evidence="2 3">
    <name type="scientific">Mesoflavibacter zeaxanthinifaciens subsp. sabulilitoris</name>
    <dbReference type="NCBI Taxonomy" id="1520893"/>
    <lineage>
        <taxon>Bacteria</taxon>
        <taxon>Pseudomonadati</taxon>
        <taxon>Bacteroidota</taxon>
        <taxon>Flavobacteriia</taxon>
        <taxon>Flavobacteriales</taxon>
        <taxon>Flavobacteriaceae</taxon>
        <taxon>Mesoflavibacter</taxon>
    </lineage>
</organism>
<reference evidence="2 3" key="1">
    <citation type="submission" date="2018-03" db="EMBL/GenBank/DDBJ databases">
        <title>Mesoflavibacter sp. HG37 and Mesoflavibacter sp. HG96 sp.nov., two marine bacteria isolated from seawater of Western Pacific Ocean.</title>
        <authorList>
            <person name="Cheng H."/>
            <person name="Wu Y.-H."/>
            <person name="Guo L.-L."/>
            <person name="Xu X.-W."/>
        </authorList>
    </citation>
    <scope>NUCLEOTIDE SEQUENCE [LARGE SCALE GENOMIC DNA]</scope>
    <source>
        <strain evidence="2 3">KCTC 42117</strain>
    </source>
</reference>
<dbReference type="AlphaFoldDB" id="A0A2T1NM27"/>
<keyword evidence="1" id="KW-0472">Membrane</keyword>
<dbReference type="Proteomes" id="UP000238430">
    <property type="component" value="Unassembled WGS sequence"/>
</dbReference>
<dbReference type="EMBL" id="PXOT01000014">
    <property type="protein sequence ID" value="PSG93939.1"/>
    <property type="molecule type" value="Genomic_DNA"/>
</dbReference>
<comment type="caution">
    <text evidence="2">The sequence shown here is derived from an EMBL/GenBank/DDBJ whole genome shotgun (WGS) entry which is preliminary data.</text>
</comment>
<evidence type="ECO:0000313" key="3">
    <source>
        <dbReference type="Proteomes" id="UP000238430"/>
    </source>
</evidence>
<keyword evidence="1" id="KW-1133">Transmembrane helix</keyword>
<evidence type="ECO:0000313" key="2">
    <source>
        <dbReference type="EMBL" id="PSG93939.1"/>
    </source>
</evidence>